<dbReference type="SUPFAM" id="SSF46565">
    <property type="entry name" value="Chaperone J-domain"/>
    <property type="match status" value="1"/>
</dbReference>
<feature type="compositionally biased region" description="Basic and acidic residues" evidence="3">
    <location>
        <begin position="408"/>
        <end position="423"/>
    </location>
</feature>
<evidence type="ECO:0000313" key="6">
    <source>
        <dbReference type="Proteomes" id="UP001443914"/>
    </source>
</evidence>
<feature type="region of interest" description="Disordered" evidence="3">
    <location>
        <begin position="1136"/>
        <end position="1162"/>
    </location>
</feature>
<proteinExistence type="predicted"/>
<feature type="region of interest" description="Disordered" evidence="3">
    <location>
        <begin position="1"/>
        <end position="21"/>
    </location>
</feature>
<feature type="domain" description="J" evidence="4">
    <location>
        <begin position="1442"/>
        <end position="1506"/>
    </location>
</feature>
<dbReference type="Gene3D" id="1.10.287.110">
    <property type="entry name" value="DnaJ domain"/>
    <property type="match status" value="1"/>
</dbReference>
<reference evidence="5" key="1">
    <citation type="submission" date="2024-03" db="EMBL/GenBank/DDBJ databases">
        <title>WGS assembly of Saponaria officinalis var. Norfolk2.</title>
        <authorList>
            <person name="Jenkins J."/>
            <person name="Shu S."/>
            <person name="Grimwood J."/>
            <person name="Barry K."/>
            <person name="Goodstein D."/>
            <person name="Schmutz J."/>
            <person name="Leebens-Mack J."/>
            <person name="Osbourn A."/>
        </authorList>
    </citation>
    <scope>NUCLEOTIDE SEQUENCE [LARGE SCALE GENOMIC DNA]</scope>
    <source>
        <strain evidence="5">JIC</strain>
    </source>
</reference>
<dbReference type="InterPro" id="IPR036869">
    <property type="entry name" value="J_dom_sf"/>
</dbReference>
<dbReference type="PANTHER" id="PTHR23172">
    <property type="entry name" value="AUXILIN/CYCLIN G-ASSOCIATED KINASE-RELATED"/>
    <property type="match status" value="1"/>
</dbReference>
<feature type="region of interest" description="Disordered" evidence="3">
    <location>
        <begin position="728"/>
        <end position="784"/>
    </location>
</feature>
<dbReference type="GO" id="GO:0072318">
    <property type="term" value="P:clathrin coat disassembly"/>
    <property type="evidence" value="ECO:0007669"/>
    <property type="project" value="TreeGrafter"/>
</dbReference>
<keyword evidence="1 2" id="KW-0175">Coiled coil</keyword>
<sequence>MEAATFSSKKKPPPAPPSSAAKNVVSGGGYFATSYDDVFGGAPKFSAGSTLAPRAEDYSEIFSGFRTTSSSSRAASSSIPVLDLPAVDGDEFESVFDYDAVFGGLHAVDFAVPFDELFRSSDGFDASDEDDAWTPVGTESLSDDSDPFAFSEKSQCSLNSNSDRPLESKQFNVSYHKVNPGTSTCVPDTIHVAQLNDFPGYTCVVEGATSLREVDKERSCSRAVEENVHNTETSPIIAQKHVKKSLSHLSQEGAGVKSFDGDPRSGRARSVSMSHINSTLASTSDIKLPTKSSHFGKPSTDSRPPPASAERNRVINGVSSGPKATENCGIEATIDGNLPPFFDMEVDASSSAAASAAAMKDVMEKAQAKLKAAREFRGRKDTYQNGGDVGSETVGNGGLSVEMAHTECATENKKSRTTSDRGASKIQSSSKAKHGKHISQILPDTHADEQPIGVNGPPAPTNRTLPVDTACTDVGGEWKEARQYFEFVNNDNSRSAYQPPIKSDGKNETFKLQDDNDNDSDSAGESCVTQTNRPRLKATRAVSRQGYYEKMVKVAQEVHDTATSGYAETKEGLQDIIHGDLKQQKPKLVPDAKKNEGRVWDSHQAEAVYAEVIVKAEAEMKPKNVIENEATERTETDGGYIEDLTGRSRNDPLINMVKENAYNREVEKRVKGAHEREPTGRGAHEGFVDLTTEALEQYQESTKVNDTKSKVASGHVFDGEKLQRAFVSKEKDRTDDVPKTKAEYWKPTEASEDGVAKERLERTSKGDENYKKTELPQVREHEEQIKKTANGHRTEIMLDQNDELEKYWEYLETVEQEKSRLNLDKVNRHLDKNDSVESQKNNEYEEKLEQTAENRNVQSQFEQAGEKLGDSVNIDDITNFKEDQNDAFISHMETEGEDVVLEPDNFLDIELSINDKHQTISNAVYPNGKDVEPNAMLGMPKRPHLKANGSVEVSSGKENGEIDSTPLNDRKVKGFEIADAQCDAEELRCATPQVGLSDKDLEGEAYPAPLMPQRTADGFVELSAVKENGDIATVMSEETRSKDDEATNVIDERQTVFHEAHEPNDDDHKIRPVHASQTPQMNGKNTKSGEVFPRYDQIKQNVKVTEPVSDPKFVKASHLERGGMIRAQGVGQCEEENATPAQSERLNVSNEHPSNRVGGHSIMPDWKERVQRTSQISNPSQNIGRNEKIINRNGSLEEKDEDKKIDLEKEHLRKLEEEREREREREKDKMAVEIAIREARERAYADARDRAERAALERATEEVRQRAMTEARERLEKACAEARERSLTNKASEARLRVERAAVERATAEARQRAIEKSVADRAMFETRERVQRTVSEKYISERDVIMRQSSFPSTSERFETGNGEPAERCKARLERHRRTVERVAKALEEKNMRDLLAQREQAERNRFAETLDADVKRWSSGKAGNLRALLSTLQYILGPDSGWQPIPLTEVITAAAVKKAYRKATLCVHPDKLQQRGASIQQKYISEKVFDLLKEAWNRFNSEEK</sequence>
<dbReference type="CDD" id="cd06257">
    <property type="entry name" value="DnaJ"/>
    <property type="match status" value="1"/>
</dbReference>
<feature type="region of interest" description="Disordered" evidence="3">
    <location>
        <begin position="243"/>
        <end position="322"/>
    </location>
</feature>
<dbReference type="GO" id="GO:0072583">
    <property type="term" value="P:clathrin-dependent endocytosis"/>
    <property type="evidence" value="ECO:0007669"/>
    <property type="project" value="TreeGrafter"/>
</dbReference>
<feature type="coiled-coil region" evidence="2">
    <location>
        <begin position="1367"/>
        <end position="1406"/>
    </location>
</feature>
<feature type="compositionally biased region" description="Basic and acidic residues" evidence="3">
    <location>
        <begin position="503"/>
        <end position="514"/>
    </location>
</feature>
<feature type="region of interest" description="Disordered" evidence="3">
    <location>
        <begin position="126"/>
        <end position="147"/>
    </location>
</feature>
<feature type="compositionally biased region" description="Polar residues" evidence="3">
    <location>
        <begin position="1139"/>
        <end position="1152"/>
    </location>
</feature>
<evidence type="ECO:0000256" key="3">
    <source>
        <dbReference type="SAM" id="MobiDB-lite"/>
    </source>
</evidence>
<dbReference type="PANTHER" id="PTHR23172:SF87">
    <property type="entry name" value="CHAPERONE DNAJ-DOMAIN SUPERFAMILY PROTEIN"/>
    <property type="match status" value="1"/>
</dbReference>
<accession>A0AAW1HQ41</accession>
<comment type="caution">
    <text evidence="5">The sequence shown here is derived from an EMBL/GenBank/DDBJ whole genome shotgun (WGS) entry which is preliminary data.</text>
</comment>
<dbReference type="InterPro" id="IPR001623">
    <property type="entry name" value="DnaJ_domain"/>
</dbReference>
<evidence type="ECO:0000259" key="4">
    <source>
        <dbReference type="PROSITE" id="PS50076"/>
    </source>
</evidence>
<evidence type="ECO:0000256" key="2">
    <source>
        <dbReference type="SAM" id="Coils"/>
    </source>
</evidence>
<evidence type="ECO:0000256" key="1">
    <source>
        <dbReference type="ARBA" id="ARBA00023054"/>
    </source>
</evidence>
<feature type="coiled-coil region" evidence="2">
    <location>
        <begin position="1265"/>
        <end position="1311"/>
    </location>
</feature>
<gene>
    <name evidence="5" type="ORF">RND81_11G209500</name>
</gene>
<feature type="compositionally biased region" description="Basic and acidic residues" evidence="3">
    <location>
        <begin position="728"/>
        <end position="746"/>
    </location>
</feature>
<dbReference type="Proteomes" id="UP001443914">
    <property type="component" value="Unassembled WGS sequence"/>
</dbReference>
<dbReference type="EMBL" id="JBDFQZ010000011">
    <property type="protein sequence ID" value="KAK9678411.1"/>
    <property type="molecule type" value="Genomic_DNA"/>
</dbReference>
<dbReference type="GO" id="GO:0031982">
    <property type="term" value="C:vesicle"/>
    <property type="evidence" value="ECO:0007669"/>
    <property type="project" value="TreeGrafter"/>
</dbReference>
<feature type="compositionally biased region" description="Polar residues" evidence="3">
    <location>
        <begin position="271"/>
        <end position="293"/>
    </location>
</feature>
<dbReference type="GO" id="GO:0005737">
    <property type="term" value="C:cytoplasm"/>
    <property type="evidence" value="ECO:0007669"/>
    <property type="project" value="TreeGrafter"/>
</dbReference>
<feature type="region of interest" description="Disordered" evidence="3">
    <location>
        <begin position="408"/>
        <end position="465"/>
    </location>
</feature>
<organism evidence="5 6">
    <name type="scientific">Saponaria officinalis</name>
    <name type="common">Common soapwort</name>
    <name type="synonym">Lychnis saponaria</name>
    <dbReference type="NCBI Taxonomy" id="3572"/>
    <lineage>
        <taxon>Eukaryota</taxon>
        <taxon>Viridiplantae</taxon>
        <taxon>Streptophyta</taxon>
        <taxon>Embryophyta</taxon>
        <taxon>Tracheophyta</taxon>
        <taxon>Spermatophyta</taxon>
        <taxon>Magnoliopsida</taxon>
        <taxon>eudicotyledons</taxon>
        <taxon>Gunneridae</taxon>
        <taxon>Pentapetalae</taxon>
        <taxon>Caryophyllales</taxon>
        <taxon>Caryophyllaceae</taxon>
        <taxon>Caryophylleae</taxon>
        <taxon>Saponaria</taxon>
    </lineage>
</organism>
<protein>
    <recommendedName>
        <fullName evidence="4">J domain-containing protein</fullName>
    </recommendedName>
</protein>
<feature type="compositionally biased region" description="Basic and acidic residues" evidence="3">
    <location>
        <begin position="754"/>
        <end position="784"/>
    </location>
</feature>
<dbReference type="FunFam" id="1.10.287.110:FF:000009">
    <property type="entry name" value="Auxilin-related protein 1"/>
    <property type="match status" value="1"/>
</dbReference>
<feature type="coiled-coil region" evidence="2">
    <location>
        <begin position="1198"/>
        <end position="1232"/>
    </location>
</feature>
<name>A0AAW1HQ41_SAPOF</name>
<keyword evidence="6" id="KW-1185">Reference proteome</keyword>
<dbReference type="PROSITE" id="PS50076">
    <property type="entry name" value="DNAJ_2"/>
    <property type="match status" value="1"/>
</dbReference>
<evidence type="ECO:0000313" key="5">
    <source>
        <dbReference type="EMBL" id="KAK9678411.1"/>
    </source>
</evidence>
<dbReference type="GO" id="GO:0030276">
    <property type="term" value="F:clathrin binding"/>
    <property type="evidence" value="ECO:0007669"/>
    <property type="project" value="TreeGrafter"/>
</dbReference>
<feature type="region of interest" description="Disordered" evidence="3">
    <location>
        <begin position="490"/>
        <end position="531"/>
    </location>
</feature>